<dbReference type="RefSeq" id="WP_188816735.1">
    <property type="nucleotide sequence ID" value="NZ_BMOF01000006.1"/>
</dbReference>
<dbReference type="AlphaFoldDB" id="A0A8J3B5D3"/>
<sequence length="377" mass="41333">MARVVILGAGIAGMNAAIALRRLLGDRHEVWVVAQMNRFVWRPSLPWVAFGLRRPEQIMVPVRPALQRRGIRFVEARVLRVDPHRRHVITEAGAMAYDVLLIALGAQHDWDAVPGADRFGHVICRVDGARRIWEAVQRLERGTAVFGVTGIGGCPAPVYEAALLLDNFLRRRGVRPRVDICVVTAEPAPLHVVGPAPSRLMAAELRKRNIRCHPNAAIVGVEPHRVLLADGTALPSAFTLVMPPYRGSAAMQESSELADARGFVRCDTALRHPHYPEIFAAGDGAALDAAKTGHHAWLQAKVAARNIAAFLSGKEATATFRPQFACNLSLGMAKGLIGFWQPAPPALGNVQVQLTYAGRPAHWMKVLLERYALWKIR</sequence>
<dbReference type="InterPro" id="IPR036188">
    <property type="entry name" value="FAD/NAD-bd_sf"/>
</dbReference>
<reference evidence="2" key="1">
    <citation type="journal article" date="2014" name="Int. J. Syst. Evol. Microbiol.">
        <title>Complete genome sequence of Corynebacterium casei LMG S-19264T (=DSM 44701T), isolated from a smear-ripened cheese.</title>
        <authorList>
            <consortium name="US DOE Joint Genome Institute (JGI-PGF)"/>
            <person name="Walter F."/>
            <person name="Albersmeier A."/>
            <person name="Kalinowski J."/>
            <person name="Ruckert C."/>
        </authorList>
    </citation>
    <scope>NUCLEOTIDE SEQUENCE</scope>
    <source>
        <strain evidence="2">JCM 14719</strain>
    </source>
</reference>
<dbReference type="GO" id="GO:0016491">
    <property type="term" value="F:oxidoreductase activity"/>
    <property type="evidence" value="ECO:0007669"/>
    <property type="project" value="InterPro"/>
</dbReference>
<dbReference type="InterPro" id="IPR052541">
    <property type="entry name" value="SQRD"/>
</dbReference>
<dbReference type="Proteomes" id="UP000637720">
    <property type="component" value="Unassembled WGS sequence"/>
</dbReference>
<proteinExistence type="predicted"/>
<dbReference type="PANTHER" id="PTHR43755">
    <property type="match status" value="1"/>
</dbReference>
<dbReference type="Pfam" id="PF07992">
    <property type="entry name" value="Pyr_redox_2"/>
    <property type="match status" value="1"/>
</dbReference>
<protein>
    <submittedName>
        <fullName evidence="2">Sulfide:quinone reductase</fullName>
    </submittedName>
</protein>
<evidence type="ECO:0000313" key="2">
    <source>
        <dbReference type="EMBL" id="GGJ94821.1"/>
    </source>
</evidence>
<evidence type="ECO:0000313" key="3">
    <source>
        <dbReference type="Proteomes" id="UP000637720"/>
    </source>
</evidence>
<accession>A0A8J3B5D3</accession>
<dbReference type="EMBL" id="BMOF01000006">
    <property type="protein sequence ID" value="GGJ94821.1"/>
    <property type="molecule type" value="Genomic_DNA"/>
</dbReference>
<evidence type="ECO:0000259" key="1">
    <source>
        <dbReference type="Pfam" id="PF07992"/>
    </source>
</evidence>
<dbReference type="PANTHER" id="PTHR43755:SF1">
    <property type="entry name" value="FAD-DEPENDENT PYRIDINE NUCLEOTIDE-DISULPHIDE OXIDOREDUCTASE"/>
    <property type="match status" value="1"/>
</dbReference>
<dbReference type="SUPFAM" id="SSF51905">
    <property type="entry name" value="FAD/NAD(P)-binding domain"/>
    <property type="match status" value="2"/>
</dbReference>
<keyword evidence="3" id="KW-1185">Reference proteome</keyword>
<dbReference type="InterPro" id="IPR023753">
    <property type="entry name" value="FAD/NAD-binding_dom"/>
</dbReference>
<organism evidence="2 3">
    <name type="scientific">Calditerricola satsumensis</name>
    <dbReference type="NCBI Taxonomy" id="373054"/>
    <lineage>
        <taxon>Bacteria</taxon>
        <taxon>Bacillati</taxon>
        <taxon>Bacillota</taxon>
        <taxon>Bacilli</taxon>
        <taxon>Bacillales</taxon>
        <taxon>Bacillaceae</taxon>
        <taxon>Calditerricola</taxon>
    </lineage>
</organism>
<comment type="caution">
    <text evidence="2">The sequence shown here is derived from an EMBL/GenBank/DDBJ whole genome shotgun (WGS) entry which is preliminary data.</text>
</comment>
<reference evidence="2" key="2">
    <citation type="submission" date="2020-09" db="EMBL/GenBank/DDBJ databases">
        <authorList>
            <person name="Sun Q."/>
            <person name="Ohkuma M."/>
        </authorList>
    </citation>
    <scope>NUCLEOTIDE SEQUENCE</scope>
    <source>
        <strain evidence="2">JCM 14719</strain>
    </source>
</reference>
<dbReference type="Gene3D" id="3.50.50.100">
    <property type="match status" value="1"/>
</dbReference>
<name>A0A8J3B5D3_9BACI</name>
<feature type="domain" description="FAD/NAD(P)-binding" evidence="1">
    <location>
        <begin position="3"/>
        <end position="295"/>
    </location>
</feature>
<gene>
    <name evidence="2" type="ORF">GCM10007043_05790</name>
</gene>